<dbReference type="PANTHER" id="PTHR43531">
    <property type="entry name" value="PROTEIN ICFG"/>
    <property type="match status" value="1"/>
</dbReference>
<evidence type="ECO:0000259" key="6">
    <source>
        <dbReference type="PROSITE" id="PS50885"/>
    </source>
</evidence>
<dbReference type="SMART" id="SM00283">
    <property type="entry name" value="MA"/>
    <property type="match status" value="1"/>
</dbReference>
<proteinExistence type="inferred from homology"/>
<keyword evidence="1" id="KW-0145">Chemotaxis</keyword>
<dbReference type="PROSITE" id="PS50885">
    <property type="entry name" value="HAMP"/>
    <property type="match status" value="1"/>
</dbReference>
<gene>
    <name evidence="7" type="ORF">SAMN02745207_02701</name>
</gene>
<keyword evidence="8" id="KW-1185">Reference proteome</keyword>
<dbReference type="STRING" id="1121316.SAMN02745207_02701"/>
<dbReference type="FunFam" id="1.10.287.950:FF:000001">
    <property type="entry name" value="Methyl-accepting chemotaxis sensory transducer"/>
    <property type="match status" value="1"/>
</dbReference>
<dbReference type="InterPro" id="IPR003660">
    <property type="entry name" value="HAMP_dom"/>
</dbReference>
<dbReference type="Proteomes" id="UP000184447">
    <property type="component" value="Unassembled WGS sequence"/>
</dbReference>
<dbReference type="PANTHER" id="PTHR43531:SF11">
    <property type="entry name" value="METHYL-ACCEPTING CHEMOTAXIS PROTEIN 3"/>
    <property type="match status" value="1"/>
</dbReference>
<dbReference type="PROSITE" id="PS50111">
    <property type="entry name" value="CHEMOTAXIS_TRANSDUC_2"/>
    <property type="match status" value="1"/>
</dbReference>
<dbReference type="GO" id="GO:0004888">
    <property type="term" value="F:transmembrane signaling receptor activity"/>
    <property type="evidence" value="ECO:0007669"/>
    <property type="project" value="TreeGrafter"/>
</dbReference>
<reference evidence="7 8" key="1">
    <citation type="submission" date="2016-11" db="EMBL/GenBank/DDBJ databases">
        <authorList>
            <person name="Jaros S."/>
            <person name="Januszkiewicz K."/>
            <person name="Wedrychowicz H."/>
        </authorList>
    </citation>
    <scope>NUCLEOTIDE SEQUENCE [LARGE SCALE GENOMIC DNA]</scope>
    <source>
        <strain evidence="7 8">DSM 8605</strain>
    </source>
</reference>
<dbReference type="InterPro" id="IPR051310">
    <property type="entry name" value="MCP_chemotaxis"/>
</dbReference>
<feature type="domain" description="Methyl-accepting transducer" evidence="5">
    <location>
        <begin position="127"/>
        <end position="356"/>
    </location>
</feature>
<dbReference type="AlphaFoldDB" id="A0A1M5W6A2"/>
<organism evidence="7 8">
    <name type="scientific">Clostridium grantii DSM 8605</name>
    <dbReference type="NCBI Taxonomy" id="1121316"/>
    <lineage>
        <taxon>Bacteria</taxon>
        <taxon>Bacillati</taxon>
        <taxon>Bacillota</taxon>
        <taxon>Clostridia</taxon>
        <taxon>Eubacteriales</taxon>
        <taxon>Clostridiaceae</taxon>
        <taxon>Clostridium</taxon>
    </lineage>
</organism>
<sequence>MSSRKKLQSKSKLTLMYLFYTIITSISIIIGIIEIYKNNANTITSSIVIMISLLIVSIILSFTYFVLLNVFISNPIRTVLKSVDLLKDGDFNYSLDIKAESPIKTLADSITTMSDNLNDTLLNINEATDQVTSGAKKVANSSASLAQGSTQQASSIEELTASIAEIASQTKQNAESANKAKAISTTAQDNLGQSFSQMQEMLSAMEEINSASNNISKIIKVIDEIAFQTNILALNAAVEAARAGQHGKGFAVVAEEVRNLAARSANAAKETTSMIEDSIKKVTYGTKIADTTAEALMQVVSGVEEVTSLVDSIAIASNQQTIGVDQINIGITQIGNIVQITSSTSEETASASQQLFNQSEVLKNEITKFKLKSRNGKSNKKNIKGLNPEVSMLLDNMNKKNTINANSSDEFTLKSKPAINLKSIDLSDNEFGKY</sequence>
<evidence type="ECO:0000256" key="3">
    <source>
        <dbReference type="PROSITE-ProRule" id="PRU00284"/>
    </source>
</evidence>
<feature type="transmembrane region" description="Helical" evidence="4">
    <location>
        <begin position="47"/>
        <end position="72"/>
    </location>
</feature>
<keyword evidence="4" id="KW-1133">Transmembrane helix</keyword>
<protein>
    <submittedName>
        <fullName evidence="7">Methyl-accepting chemotaxis protein</fullName>
    </submittedName>
</protein>
<evidence type="ECO:0000313" key="8">
    <source>
        <dbReference type="Proteomes" id="UP000184447"/>
    </source>
</evidence>
<dbReference type="GO" id="GO:0007165">
    <property type="term" value="P:signal transduction"/>
    <property type="evidence" value="ECO:0007669"/>
    <property type="project" value="UniProtKB-KW"/>
</dbReference>
<feature type="transmembrane region" description="Helical" evidence="4">
    <location>
        <begin position="12"/>
        <end position="35"/>
    </location>
</feature>
<evidence type="ECO:0000256" key="1">
    <source>
        <dbReference type="ARBA" id="ARBA00022500"/>
    </source>
</evidence>
<dbReference type="RefSeq" id="WP_073338949.1">
    <property type="nucleotide sequence ID" value="NZ_FQXM01000015.1"/>
</dbReference>
<dbReference type="Gene3D" id="1.10.287.950">
    <property type="entry name" value="Methyl-accepting chemotaxis protein"/>
    <property type="match status" value="1"/>
</dbReference>
<dbReference type="EMBL" id="FQXM01000015">
    <property type="protein sequence ID" value="SHH83005.1"/>
    <property type="molecule type" value="Genomic_DNA"/>
</dbReference>
<evidence type="ECO:0000313" key="7">
    <source>
        <dbReference type="EMBL" id="SHH83005.1"/>
    </source>
</evidence>
<keyword evidence="3" id="KW-0807">Transducer</keyword>
<dbReference type="InterPro" id="IPR004089">
    <property type="entry name" value="MCPsignal_dom"/>
</dbReference>
<evidence type="ECO:0000256" key="4">
    <source>
        <dbReference type="SAM" id="Phobius"/>
    </source>
</evidence>
<dbReference type="CDD" id="cd11386">
    <property type="entry name" value="MCP_signal"/>
    <property type="match status" value="1"/>
</dbReference>
<dbReference type="CDD" id="cd06225">
    <property type="entry name" value="HAMP"/>
    <property type="match status" value="1"/>
</dbReference>
<dbReference type="SUPFAM" id="SSF58104">
    <property type="entry name" value="Methyl-accepting chemotaxis protein (MCP) signaling domain"/>
    <property type="match status" value="1"/>
</dbReference>
<dbReference type="OrthoDB" id="9814363at2"/>
<keyword evidence="4" id="KW-0812">Transmembrane</keyword>
<dbReference type="Pfam" id="PF00672">
    <property type="entry name" value="HAMP"/>
    <property type="match status" value="1"/>
</dbReference>
<feature type="domain" description="HAMP" evidence="6">
    <location>
        <begin position="70"/>
        <end position="122"/>
    </location>
</feature>
<accession>A0A1M5W6A2</accession>
<comment type="similarity">
    <text evidence="2">Belongs to the methyl-accepting chemotaxis (MCP) protein family.</text>
</comment>
<evidence type="ECO:0000259" key="5">
    <source>
        <dbReference type="PROSITE" id="PS50111"/>
    </source>
</evidence>
<name>A0A1M5W6A2_9CLOT</name>
<dbReference type="Pfam" id="PF00015">
    <property type="entry name" value="MCPsignal"/>
    <property type="match status" value="1"/>
</dbReference>
<dbReference type="GO" id="GO:0006935">
    <property type="term" value="P:chemotaxis"/>
    <property type="evidence" value="ECO:0007669"/>
    <property type="project" value="UniProtKB-KW"/>
</dbReference>
<keyword evidence="4" id="KW-0472">Membrane</keyword>
<dbReference type="GO" id="GO:0005886">
    <property type="term" value="C:plasma membrane"/>
    <property type="evidence" value="ECO:0007669"/>
    <property type="project" value="TreeGrafter"/>
</dbReference>
<evidence type="ECO:0000256" key="2">
    <source>
        <dbReference type="ARBA" id="ARBA00029447"/>
    </source>
</evidence>